<dbReference type="AlphaFoldDB" id="A0A944DC54"/>
<sequence length="197" mass="20489">MRHSERQASGRGSWRLLGIGLLSLIGLSSPAPARAAACEVPDFTPQTPGPDRAGTGFPLNIGASLRATVPTGFERLRFSSHAIVLGYPGGGSAVIGLETAESIAVIGAGTSPADFYRNVFSGADTLGCEVLAGLGLATMDYRITQTRGKVKIFAYGQGTTHQFYAISDDTPQVVVGGRFTGVDRTAFDDILSSIAPL</sequence>
<proteinExistence type="predicted"/>
<dbReference type="Proteomes" id="UP000694660">
    <property type="component" value="Unassembled WGS sequence"/>
</dbReference>
<evidence type="ECO:0000313" key="1">
    <source>
        <dbReference type="EMBL" id="MBT0962371.1"/>
    </source>
</evidence>
<name>A0A944DC54_DENI1</name>
<reference evidence="2" key="1">
    <citation type="journal article" date="2022" name="ISME J.">
        <title>Genetic and phylogenetic analysis of dissimilatory iodate-reducing bacteria identifies potential niches across the world's oceans.</title>
        <authorList>
            <person name="Reyes-Umana V."/>
            <person name="Henning Z."/>
            <person name="Lee K."/>
            <person name="Barnum T.P."/>
            <person name="Coates J.D."/>
        </authorList>
    </citation>
    <scope>NUCLEOTIDE SEQUENCE [LARGE SCALE GENOMIC DNA]</scope>
    <source>
        <strain evidence="2">IR12</strain>
    </source>
</reference>
<evidence type="ECO:0000313" key="2">
    <source>
        <dbReference type="Proteomes" id="UP000694660"/>
    </source>
</evidence>
<dbReference type="EMBL" id="JAEKFT010000016">
    <property type="protein sequence ID" value="MBT0962371.1"/>
    <property type="molecule type" value="Genomic_DNA"/>
</dbReference>
<accession>A0A944DC54</accession>
<keyword evidence="2" id="KW-1185">Reference proteome</keyword>
<gene>
    <name evidence="1" type="ORF">I8J34_14415</name>
</gene>
<dbReference type="RefSeq" id="WP_214362321.1">
    <property type="nucleotide sequence ID" value="NZ_JAEKFT010000016.1"/>
</dbReference>
<organism evidence="1 2">
    <name type="scientific">Denitromonas iodatirespirans</name>
    <dbReference type="NCBI Taxonomy" id="2795389"/>
    <lineage>
        <taxon>Bacteria</taxon>
        <taxon>Pseudomonadati</taxon>
        <taxon>Pseudomonadota</taxon>
        <taxon>Betaproteobacteria</taxon>
        <taxon>Rhodocyclales</taxon>
        <taxon>Zoogloeaceae</taxon>
        <taxon>Denitromonas</taxon>
    </lineage>
</organism>
<comment type="caution">
    <text evidence="1">The sequence shown here is derived from an EMBL/GenBank/DDBJ whole genome shotgun (WGS) entry which is preliminary data.</text>
</comment>
<protein>
    <submittedName>
        <fullName evidence="1">Uncharacterized protein</fullName>
    </submittedName>
</protein>